<keyword evidence="3" id="KW-1185">Reference proteome</keyword>
<organism evidence="2 3">
    <name type="scientific">Plakobranchus ocellatus</name>
    <dbReference type="NCBI Taxonomy" id="259542"/>
    <lineage>
        <taxon>Eukaryota</taxon>
        <taxon>Metazoa</taxon>
        <taxon>Spiralia</taxon>
        <taxon>Lophotrochozoa</taxon>
        <taxon>Mollusca</taxon>
        <taxon>Gastropoda</taxon>
        <taxon>Heterobranchia</taxon>
        <taxon>Euthyneura</taxon>
        <taxon>Panpulmonata</taxon>
        <taxon>Sacoglossa</taxon>
        <taxon>Placobranchoidea</taxon>
        <taxon>Plakobranchidae</taxon>
        <taxon>Plakobranchus</taxon>
    </lineage>
</organism>
<sequence length="82" mass="9020">MRLEDESAHGVHSRQRLHNTSDQSTINQESLLPWLTSVNSSSLTTIGHNMTAMLFVPKTAKSLARRKEGSAVGRQSALAVIY</sequence>
<protein>
    <submittedName>
        <fullName evidence="2">Uncharacterized protein</fullName>
    </submittedName>
</protein>
<evidence type="ECO:0000256" key="1">
    <source>
        <dbReference type="SAM" id="MobiDB-lite"/>
    </source>
</evidence>
<gene>
    <name evidence="2" type="ORF">PoB_006064700</name>
</gene>
<proteinExistence type="predicted"/>
<dbReference type="Proteomes" id="UP000735302">
    <property type="component" value="Unassembled WGS sequence"/>
</dbReference>
<dbReference type="AlphaFoldDB" id="A0AAV4CQI6"/>
<feature type="region of interest" description="Disordered" evidence="1">
    <location>
        <begin position="1"/>
        <end position="26"/>
    </location>
</feature>
<comment type="caution">
    <text evidence="2">The sequence shown here is derived from an EMBL/GenBank/DDBJ whole genome shotgun (WGS) entry which is preliminary data.</text>
</comment>
<evidence type="ECO:0000313" key="3">
    <source>
        <dbReference type="Proteomes" id="UP000735302"/>
    </source>
</evidence>
<reference evidence="2 3" key="1">
    <citation type="journal article" date="2021" name="Elife">
        <title>Chloroplast acquisition without the gene transfer in kleptoplastic sea slugs, Plakobranchus ocellatus.</title>
        <authorList>
            <person name="Maeda T."/>
            <person name="Takahashi S."/>
            <person name="Yoshida T."/>
            <person name="Shimamura S."/>
            <person name="Takaki Y."/>
            <person name="Nagai Y."/>
            <person name="Toyoda A."/>
            <person name="Suzuki Y."/>
            <person name="Arimoto A."/>
            <person name="Ishii H."/>
            <person name="Satoh N."/>
            <person name="Nishiyama T."/>
            <person name="Hasebe M."/>
            <person name="Maruyama T."/>
            <person name="Minagawa J."/>
            <person name="Obokata J."/>
            <person name="Shigenobu S."/>
        </authorList>
    </citation>
    <scope>NUCLEOTIDE SEQUENCE [LARGE SCALE GENOMIC DNA]</scope>
</reference>
<evidence type="ECO:0000313" key="2">
    <source>
        <dbReference type="EMBL" id="GFO34142.1"/>
    </source>
</evidence>
<accession>A0AAV4CQI6</accession>
<name>A0AAV4CQI6_9GAST</name>
<dbReference type="EMBL" id="BLXT01006878">
    <property type="protein sequence ID" value="GFO34142.1"/>
    <property type="molecule type" value="Genomic_DNA"/>
</dbReference>